<reference evidence="2" key="1">
    <citation type="journal article" date="2020" name="New Phytol.">
        <title>Comparative genomics reveals dynamic genome evolution in host specialist ectomycorrhizal fungi.</title>
        <authorList>
            <person name="Lofgren L.A."/>
            <person name="Nguyen N.H."/>
            <person name="Vilgalys R."/>
            <person name="Ruytinx J."/>
            <person name="Liao H.L."/>
            <person name="Branco S."/>
            <person name="Kuo A."/>
            <person name="LaButti K."/>
            <person name="Lipzen A."/>
            <person name="Andreopoulos W."/>
            <person name="Pangilinan J."/>
            <person name="Riley R."/>
            <person name="Hundley H."/>
            <person name="Na H."/>
            <person name="Barry K."/>
            <person name="Grigoriev I.V."/>
            <person name="Stajich J.E."/>
            <person name="Kennedy P.G."/>
        </authorList>
    </citation>
    <scope>NUCLEOTIDE SEQUENCE</scope>
    <source>
        <strain evidence="2">FC203</strain>
    </source>
</reference>
<dbReference type="RefSeq" id="XP_041217682.1">
    <property type="nucleotide sequence ID" value="XM_041368603.1"/>
</dbReference>
<proteinExistence type="predicted"/>
<feature type="compositionally biased region" description="Basic and acidic residues" evidence="1">
    <location>
        <begin position="27"/>
        <end position="45"/>
    </location>
</feature>
<evidence type="ECO:0000313" key="2">
    <source>
        <dbReference type="EMBL" id="KAG1889821.1"/>
    </source>
</evidence>
<dbReference type="GeneID" id="64662901"/>
<dbReference type="AlphaFoldDB" id="A0AAD4HDG1"/>
<feature type="compositionally biased region" description="Low complexity" evidence="1">
    <location>
        <begin position="102"/>
        <end position="116"/>
    </location>
</feature>
<dbReference type="EMBL" id="JABBWK010000146">
    <property type="protein sequence ID" value="KAG1889821.1"/>
    <property type="molecule type" value="Genomic_DNA"/>
</dbReference>
<sequence length="125" mass="13769">MSRPATRPGNANKHPGDIVRNANRQQRPKEEIAAEKKRKLDEKVAKSSAAEQARIKTARQEDAMAIEQQVQLAGPPKLIRPRPRPRIPAKKSMEPQADLGESDAQSTAQTKSAATQRHAPVTTHI</sequence>
<name>A0AAD4HDG1_9AGAM</name>
<feature type="compositionally biased region" description="Basic residues" evidence="1">
    <location>
        <begin position="79"/>
        <end position="89"/>
    </location>
</feature>
<protein>
    <submittedName>
        <fullName evidence="2">Uncharacterized protein</fullName>
    </submittedName>
</protein>
<comment type="caution">
    <text evidence="2">The sequence shown here is derived from an EMBL/GenBank/DDBJ whole genome shotgun (WGS) entry which is preliminary data.</text>
</comment>
<gene>
    <name evidence="2" type="ORF">F5891DRAFT_1198274</name>
</gene>
<feature type="region of interest" description="Disordered" evidence="1">
    <location>
        <begin position="1"/>
        <end position="53"/>
    </location>
</feature>
<keyword evidence="3" id="KW-1185">Reference proteome</keyword>
<organism evidence="2 3">
    <name type="scientific">Suillus fuscotomentosus</name>
    <dbReference type="NCBI Taxonomy" id="1912939"/>
    <lineage>
        <taxon>Eukaryota</taxon>
        <taxon>Fungi</taxon>
        <taxon>Dikarya</taxon>
        <taxon>Basidiomycota</taxon>
        <taxon>Agaricomycotina</taxon>
        <taxon>Agaricomycetes</taxon>
        <taxon>Agaricomycetidae</taxon>
        <taxon>Boletales</taxon>
        <taxon>Suillineae</taxon>
        <taxon>Suillaceae</taxon>
        <taxon>Suillus</taxon>
    </lineage>
</organism>
<accession>A0AAD4HDG1</accession>
<dbReference type="Proteomes" id="UP001195769">
    <property type="component" value="Unassembled WGS sequence"/>
</dbReference>
<evidence type="ECO:0000313" key="3">
    <source>
        <dbReference type="Proteomes" id="UP001195769"/>
    </source>
</evidence>
<feature type="region of interest" description="Disordered" evidence="1">
    <location>
        <begin position="70"/>
        <end position="125"/>
    </location>
</feature>
<evidence type="ECO:0000256" key="1">
    <source>
        <dbReference type="SAM" id="MobiDB-lite"/>
    </source>
</evidence>